<dbReference type="PANTHER" id="PTHR21137:SF35">
    <property type="entry name" value="ODORANT RECEPTOR 19A-RELATED"/>
    <property type="match status" value="1"/>
</dbReference>
<organism evidence="11 12">
    <name type="scientific">Lasius platythorax</name>
    <dbReference type="NCBI Taxonomy" id="488582"/>
    <lineage>
        <taxon>Eukaryota</taxon>
        <taxon>Metazoa</taxon>
        <taxon>Ecdysozoa</taxon>
        <taxon>Arthropoda</taxon>
        <taxon>Hexapoda</taxon>
        <taxon>Insecta</taxon>
        <taxon>Pterygota</taxon>
        <taxon>Neoptera</taxon>
        <taxon>Endopterygota</taxon>
        <taxon>Hymenoptera</taxon>
        <taxon>Apocrita</taxon>
        <taxon>Aculeata</taxon>
        <taxon>Formicoidea</taxon>
        <taxon>Formicidae</taxon>
        <taxon>Formicinae</taxon>
        <taxon>Lasius</taxon>
        <taxon>Lasius</taxon>
    </lineage>
</organism>
<evidence type="ECO:0000313" key="12">
    <source>
        <dbReference type="Proteomes" id="UP001497644"/>
    </source>
</evidence>
<dbReference type="GO" id="GO:0005549">
    <property type="term" value="F:odorant binding"/>
    <property type="evidence" value="ECO:0007669"/>
    <property type="project" value="InterPro"/>
</dbReference>
<keyword evidence="8 10" id="KW-0675">Receptor</keyword>
<dbReference type="GO" id="GO:0007165">
    <property type="term" value="P:signal transduction"/>
    <property type="evidence" value="ECO:0007669"/>
    <property type="project" value="UniProtKB-KW"/>
</dbReference>
<keyword evidence="5 10" id="KW-0552">Olfaction</keyword>
<reference evidence="11" key="1">
    <citation type="submission" date="2024-04" db="EMBL/GenBank/DDBJ databases">
        <authorList>
            <consortium name="Molecular Ecology Group"/>
        </authorList>
    </citation>
    <scope>NUCLEOTIDE SEQUENCE</scope>
</reference>
<sequence length="424" mass="48560">MKMVARKQKNAFANTLDADIMKQNKSHVSDFYYAVKISICLLKPIGAWPLRQQATTQEIIVHGLSIAIATFLQFFAIVTWIICIITTKWSFYEILRTACPLIFTCTVFLRYLLLLSHRDEIKSCIDRIAEDWRNVTIAEDREIMLANAKSGRFFGIISVAFMFGSGIPYTCMPLVLPPIVTEDNVTIRTLPNPCELFFLDVQVSPVYEISYALEALSCFTAYTVFCGICSLTAKFVTHVCGQCEILMYIFEELIDGGDRNRGTVDQRISTAIIHHLRILKFVSDVDKVLNEICLAEFINASCNICLLGYYVIMDWNNQASMLQIFVYFVAFISITFNIYIFCYIGERLVDRCQKVGSKCYMIEWYRLPQNKARNLMFPILMSSYPVELTAGKMVKLTMNSFSNILKTSMAYLNLLREVSSRDIM</sequence>
<evidence type="ECO:0000256" key="2">
    <source>
        <dbReference type="ARBA" id="ARBA00022475"/>
    </source>
</evidence>
<dbReference type="AlphaFoldDB" id="A0AAV2PB19"/>
<comment type="caution">
    <text evidence="10">Lacks conserved residue(s) required for the propagation of feature annotation.</text>
</comment>
<dbReference type="Proteomes" id="UP001497644">
    <property type="component" value="Chromosome 9"/>
</dbReference>
<evidence type="ECO:0000256" key="6">
    <source>
        <dbReference type="ARBA" id="ARBA00022989"/>
    </source>
</evidence>
<evidence type="ECO:0000256" key="3">
    <source>
        <dbReference type="ARBA" id="ARBA00022606"/>
    </source>
</evidence>
<comment type="subcellular location">
    <subcellularLocation>
        <location evidence="1 10">Cell membrane</location>
        <topology evidence="1 10">Multi-pass membrane protein</topology>
    </subcellularLocation>
</comment>
<keyword evidence="6 10" id="KW-1133">Transmembrane helix</keyword>
<keyword evidence="12" id="KW-1185">Reference proteome</keyword>
<feature type="transmembrane region" description="Helical" evidence="10">
    <location>
        <begin position="153"/>
        <end position="176"/>
    </location>
</feature>
<feature type="transmembrane region" description="Helical" evidence="10">
    <location>
        <begin position="94"/>
        <end position="113"/>
    </location>
</feature>
<evidence type="ECO:0000256" key="4">
    <source>
        <dbReference type="ARBA" id="ARBA00022692"/>
    </source>
</evidence>
<evidence type="ECO:0000256" key="7">
    <source>
        <dbReference type="ARBA" id="ARBA00023136"/>
    </source>
</evidence>
<evidence type="ECO:0000313" key="11">
    <source>
        <dbReference type="EMBL" id="CAL1689176.1"/>
    </source>
</evidence>
<accession>A0AAV2PB19</accession>
<evidence type="ECO:0000256" key="5">
    <source>
        <dbReference type="ARBA" id="ARBA00022725"/>
    </source>
</evidence>
<feature type="transmembrane region" description="Helical" evidence="10">
    <location>
        <begin position="209"/>
        <end position="231"/>
    </location>
</feature>
<feature type="transmembrane region" description="Helical" evidence="10">
    <location>
        <begin position="59"/>
        <end position="82"/>
    </location>
</feature>
<evidence type="ECO:0000256" key="9">
    <source>
        <dbReference type="ARBA" id="ARBA00023224"/>
    </source>
</evidence>
<evidence type="ECO:0000256" key="8">
    <source>
        <dbReference type="ARBA" id="ARBA00023170"/>
    </source>
</evidence>
<feature type="transmembrane region" description="Helical" evidence="10">
    <location>
        <begin position="324"/>
        <end position="344"/>
    </location>
</feature>
<dbReference type="EMBL" id="OZ034832">
    <property type="protein sequence ID" value="CAL1689176.1"/>
    <property type="molecule type" value="Genomic_DNA"/>
</dbReference>
<keyword evidence="3 10" id="KW-0716">Sensory transduction</keyword>
<keyword evidence="9 10" id="KW-0807">Transducer</keyword>
<dbReference type="GO" id="GO:0004984">
    <property type="term" value="F:olfactory receptor activity"/>
    <property type="evidence" value="ECO:0007669"/>
    <property type="project" value="InterPro"/>
</dbReference>
<name>A0AAV2PB19_9HYME</name>
<evidence type="ECO:0000256" key="1">
    <source>
        <dbReference type="ARBA" id="ARBA00004651"/>
    </source>
</evidence>
<gene>
    <name evidence="11" type="ORF">LPLAT_LOCUS14156</name>
</gene>
<feature type="transmembrane region" description="Helical" evidence="10">
    <location>
        <begin position="288"/>
        <end position="312"/>
    </location>
</feature>
<dbReference type="InterPro" id="IPR004117">
    <property type="entry name" value="7tm6_olfct_rcpt"/>
</dbReference>
<keyword evidence="2" id="KW-1003">Cell membrane</keyword>
<dbReference type="PANTHER" id="PTHR21137">
    <property type="entry name" value="ODORANT RECEPTOR"/>
    <property type="match status" value="1"/>
</dbReference>
<keyword evidence="7 10" id="KW-0472">Membrane</keyword>
<keyword evidence="4 10" id="KW-0812">Transmembrane</keyword>
<dbReference type="Pfam" id="PF02949">
    <property type="entry name" value="7tm_6"/>
    <property type="match status" value="1"/>
</dbReference>
<evidence type="ECO:0000256" key="10">
    <source>
        <dbReference type="RuleBase" id="RU351113"/>
    </source>
</evidence>
<dbReference type="GO" id="GO:0005886">
    <property type="term" value="C:plasma membrane"/>
    <property type="evidence" value="ECO:0007669"/>
    <property type="project" value="UniProtKB-SubCell"/>
</dbReference>
<proteinExistence type="inferred from homology"/>
<comment type="similarity">
    <text evidence="10">Belongs to the insect chemoreceptor superfamily. Heteromeric odorant receptor channel (TC 1.A.69) family.</text>
</comment>
<protein>
    <recommendedName>
        <fullName evidence="10">Odorant receptor</fullName>
    </recommendedName>
</protein>